<evidence type="ECO:0000313" key="3">
    <source>
        <dbReference type="Proteomes" id="UP000006334"/>
    </source>
</evidence>
<dbReference type="PROSITE" id="PS51257">
    <property type="entry name" value="PROKAR_LIPOPROTEIN"/>
    <property type="match status" value="1"/>
</dbReference>
<evidence type="ECO:0000256" key="1">
    <source>
        <dbReference type="SAM" id="Phobius"/>
    </source>
</evidence>
<keyword evidence="3" id="KW-1185">Reference proteome</keyword>
<dbReference type="AlphaFoldDB" id="K6X4P2"/>
<accession>K6X4P2</accession>
<dbReference type="EMBL" id="BAEN01000059">
    <property type="protein sequence ID" value="GAC15599.1"/>
    <property type="molecule type" value="Genomic_DNA"/>
</dbReference>
<reference evidence="2 3" key="1">
    <citation type="journal article" date="2017" name="Antonie Van Leeuwenhoek">
        <title>Rhizobium rhizosphaerae sp. nov., a novel species isolated from rice rhizosphere.</title>
        <authorList>
            <person name="Zhao J.J."/>
            <person name="Zhang J."/>
            <person name="Zhang R.J."/>
            <person name="Zhang C.W."/>
            <person name="Yin H.Q."/>
            <person name="Zhang X.X."/>
        </authorList>
    </citation>
    <scope>NUCLEOTIDE SEQUENCE [LARGE SCALE GENOMIC DNA]</scope>
    <source>
        <strain evidence="2 3">E3</strain>
    </source>
</reference>
<sequence length="67" mass="7645">MKLALRLISIAWQLFVATITLSCAFLSGKWYYNDTASLDKMNVEAINSLEVVSLTLWLPLNFSENLY</sequence>
<keyword evidence="1" id="KW-0472">Membrane</keyword>
<keyword evidence="1" id="KW-0812">Transmembrane</keyword>
<organism evidence="2 3">
    <name type="scientific">Aliiglaciecola lipolytica E3</name>
    <dbReference type="NCBI Taxonomy" id="1127673"/>
    <lineage>
        <taxon>Bacteria</taxon>
        <taxon>Pseudomonadati</taxon>
        <taxon>Pseudomonadota</taxon>
        <taxon>Gammaproteobacteria</taxon>
        <taxon>Alteromonadales</taxon>
        <taxon>Alteromonadaceae</taxon>
        <taxon>Aliiglaciecola</taxon>
    </lineage>
</organism>
<comment type="caution">
    <text evidence="2">The sequence shown here is derived from an EMBL/GenBank/DDBJ whole genome shotgun (WGS) entry which is preliminary data.</text>
</comment>
<feature type="transmembrane region" description="Helical" evidence="1">
    <location>
        <begin position="12"/>
        <end position="32"/>
    </location>
</feature>
<keyword evidence="1" id="KW-1133">Transmembrane helix</keyword>
<proteinExistence type="predicted"/>
<evidence type="ECO:0000313" key="2">
    <source>
        <dbReference type="EMBL" id="GAC15599.1"/>
    </source>
</evidence>
<name>K6X4P2_9ALTE</name>
<gene>
    <name evidence="2" type="ORF">GLIP_2978</name>
</gene>
<protein>
    <submittedName>
        <fullName evidence="2">Uncharacterized protein</fullName>
    </submittedName>
</protein>
<dbReference type="Proteomes" id="UP000006334">
    <property type="component" value="Unassembled WGS sequence"/>
</dbReference>
<dbReference type="STRING" id="1127673.GLIP_2978"/>